<reference evidence="4 5" key="1">
    <citation type="submission" date="2022-04" db="EMBL/GenBank/DDBJ databases">
        <title>Genome draft of Actinomadura sp. ATCC 31491.</title>
        <authorList>
            <person name="Shi X."/>
            <person name="Du Y."/>
        </authorList>
    </citation>
    <scope>NUCLEOTIDE SEQUENCE [LARGE SCALE GENOMIC DNA]</scope>
    <source>
        <strain evidence="4 5">ATCC 31491</strain>
    </source>
</reference>
<keyword evidence="4" id="KW-0547">Nucleotide-binding</keyword>
<organism evidence="4 5">
    <name type="scientific">Actinomadura luzonensis</name>
    <dbReference type="NCBI Taxonomy" id="2805427"/>
    <lineage>
        <taxon>Bacteria</taxon>
        <taxon>Bacillati</taxon>
        <taxon>Actinomycetota</taxon>
        <taxon>Actinomycetes</taxon>
        <taxon>Streptosporangiales</taxon>
        <taxon>Thermomonosporaceae</taxon>
        <taxon>Actinomadura</taxon>
    </lineage>
</organism>
<dbReference type="PANTHER" id="PTHR35526:SF3">
    <property type="entry name" value="ANTI-SIGMA-F FACTOR RSBW"/>
    <property type="match status" value="1"/>
</dbReference>
<feature type="compositionally biased region" description="Basic and acidic residues" evidence="2">
    <location>
        <begin position="161"/>
        <end position="178"/>
    </location>
</feature>
<dbReference type="EMBL" id="JAKRKC020000001">
    <property type="protein sequence ID" value="MCK2216104.1"/>
    <property type="molecule type" value="Genomic_DNA"/>
</dbReference>
<dbReference type="GO" id="GO:0005524">
    <property type="term" value="F:ATP binding"/>
    <property type="evidence" value="ECO:0007669"/>
    <property type="project" value="UniProtKB-KW"/>
</dbReference>
<keyword evidence="1" id="KW-0418">Kinase</keyword>
<keyword evidence="5" id="KW-1185">Reference proteome</keyword>
<evidence type="ECO:0000256" key="1">
    <source>
        <dbReference type="ARBA" id="ARBA00022527"/>
    </source>
</evidence>
<dbReference type="PANTHER" id="PTHR35526">
    <property type="entry name" value="ANTI-SIGMA-F FACTOR RSBW-RELATED"/>
    <property type="match status" value="1"/>
</dbReference>
<feature type="domain" description="Histidine kinase/HSP90-like ATPase" evidence="3">
    <location>
        <begin position="18"/>
        <end position="124"/>
    </location>
</feature>
<comment type="caution">
    <text evidence="4">The sequence shown here is derived from an EMBL/GenBank/DDBJ whole genome shotgun (WGS) entry which is preliminary data.</text>
</comment>
<evidence type="ECO:0000259" key="3">
    <source>
        <dbReference type="Pfam" id="PF13581"/>
    </source>
</evidence>
<keyword evidence="4" id="KW-0067">ATP-binding</keyword>
<feature type="compositionally biased region" description="Low complexity" evidence="2">
    <location>
        <begin position="138"/>
        <end position="160"/>
    </location>
</feature>
<gene>
    <name evidence="4" type="ORF">MF672_020205</name>
</gene>
<dbReference type="Pfam" id="PF13581">
    <property type="entry name" value="HATPase_c_2"/>
    <property type="match status" value="1"/>
</dbReference>
<dbReference type="CDD" id="cd16936">
    <property type="entry name" value="HATPase_RsbW-like"/>
    <property type="match status" value="1"/>
</dbReference>
<dbReference type="SUPFAM" id="SSF55874">
    <property type="entry name" value="ATPase domain of HSP90 chaperone/DNA topoisomerase II/histidine kinase"/>
    <property type="match status" value="1"/>
</dbReference>
<protein>
    <submittedName>
        <fullName evidence="4">ATP-binding protein</fullName>
    </submittedName>
</protein>
<dbReference type="InterPro" id="IPR036890">
    <property type="entry name" value="HATPase_C_sf"/>
</dbReference>
<dbReference type="Gene3D" id="3.30.565.10">
    <property type="entry name" value="Histidine kinase-like ATPase, C-terminal domain"/>
    <property type="match status" value="1"/>
</dbReference>
<dbReference type="Proteomes" id="UP001317259">
    <property type="component" value="Unassembled WGS sequence"/>
</dbReference>
<feature type="region of interest" description="Disordered" evidence="2">
    <location>
        <begin position="128"/>
        <end position="178"/>
    </location>
</feature>
<evidence type="ECO:0000313" key="5">
    <source>
        <dbReference type="Proteomes" id="UP001317259"/>
    </source>
</evidence>
<keyword evidence="1" id="KW-0808">Transferase</keyword>
<keyword evidence="1" id="KW-0723">Serine/threonine-protein kinase</keyword>
<proteinExistence type="predicted"/>
<accession>A0ABT0FV18</accession>
<evidence type="ECO:0000313" key="4">
    <source>
        <dbReference type="EMBL" id="MCK2216104.1"/>
    </source>
</evidence>
<dbReference type="InterPro" id="IPR003594">
    <property type="entry name" value="HATPase_dom"/>
</dbReference>
<name>A0ABT0FV18_9ACTN</name>
<dbReference type="InterPro" id="IPR050267">
    <property type="entry name" value="Anti-sigma-factor_SerPK"/>
</dbReference>
<evidence type="ECO:0000256" key="2">
    <source>
        <dbReference type="SAM" id="MobiDB-lite"/>
    </source>
</evidence>
<sequence length="178" mass="19198">MSMWFELRCPVSADLGFIRDLVEVCGRYAGLRGERLDELVLAVNEAVTNVLDHGGRAGLVTARGHGDGITVEVLDTAGLLTDEHLTSAVVDPTRGHGFGLWVIQHLCDEVTLEQTGLGSRLSLTVRRPAAEAERGRPAARPAAQGPQGLPRQGDGRAAGWRGRDDEPGRRDDERRSVS</sequence>
<dbReference type="RefSeq" id="WP_242382253.1">
    <property type="nucleotide sequence ID" value="NZ_JAKRKC020000001.1"/>
</dbReference>